<reference evidence="12" key="1">
    <citation type="submission" date="2020-10" db="EMBL/GenBank/DDBJ databases">
        <authorList>
            <person name="Roach M.J.R."/>
        </authorList>
    </citation>
    <scope>NUCLEOTIDE SEQUENCE</scope>
    <source>
        <strain evidence="12">CBS 1945</strain>
    </source>
</reference>
<evidence type="ECO:0000256" key="8">
    <source>
        <dbReference type="ARBA" id="ARBA00023034"/>
    </source>
</evidence>
<dbReference type="GO" id="GO:0016192">
    <property type="term" value="P:vesicle-mediated transport"/>
    <property type="evidence" value="ECO:0007669"/>
    <property type="project" value="TreeGrafter"/>
</dbReference>
<proteinExistence type="inferred from homology"/>
<comment type="subcellular location">
    <subcellularLocation>
        <location evidence="2">Golgi apparatus membrane</location>
        <topology evidence="2">Multi-pass membrane protein</topology>
    </subcellularLocation>
</comment>
<keyword evidence="13" id="KW-1185">Reference proteome</keyword>
<evidence type="ECO:0000256" key="6">
    <source>
        <dbReference type="ARBA" id="ARBA00022692"/>
    </source>
</evidence>
<gene>
    <name evidence="12" type="ORF">FOA43_003752</name>
</gene>
<feature type="transmembrane region" description="Helical" evidence="10">
    <location>
        <begin position="170"/>
        <end position="191"/>
    </location>
</feature>
<keyword evidence="9 10" id="KW-0472">Membrane</keyword>
<dbReference type="OrthoDB" id="166803at2759"/>
<evidence type="ECO:0000256" key="1">
    <source>
        <dbReference type="ARBA" id="ARBA00002978"/>
    </source>
</evidence>
<evidence type="ECO:0000256" key="10">
    <source>
        <dbReference type="SAM" id="Phobius"/>
    </source>
</evidence>
<dbReference type="AlphaFoldDB" id="A0A875SBZ2"/>
<feature type="transmembrane region" description="Helical" evidence="10">
    <location>
        <begin position="52"/>
        <end position="72"/>
    </location>
</feature>
<evidence type="ECO:0000256" key="4">
    <source>
        <dbReference type="ARBA" id="ARBA00013533"/>
    </source>
</evidence>
<dbReference type="Proteomes" id="UP000662931">
    <property type="component" value="Chromosome 4"/>
</dbReference>
<evidence type="ECO:0000256" key="5">
    <source>
        <dbReference type="ARBA" id="ARBA00020673"/>
    </source>
</evidence>
<organism evidence="12 13">
    <name type="scientific">Eeniella nana</name>
    <name type="common">Yeast</name>
    <name type="synonym">Brettanomyces nanus</name>
    <dbReference type="NCBI Taxonomy" id="13502"/>
    <lineage>
        <taxon>Eukaryota</taxon>
        <taxon>Fungi</taxon>
        <taxon>Dikarya</taxon>
        <taxon>Ascomycota</taxon>
        <taxon>Saccharomycotina</taxon>
        <taxon>Pichiomycetes</taxon>
        <taxon>Pichiales</taxon>
        <taxon>Pichiaceae</taxon>
        <taxon>Brettanomyces</taxon>
    </lineage>
</organism>
<dbReference type="GeneID" id="62197152"/>
<comment type="function">
    <text evidence="1">Golgi membrane protein involved in vesicular trafficking and spindle migration.</text>
</comment>
<dbReference type="InterPro" id="IPR051076">
    <property type="entry name" value="Golgi_membrane_TVP38/TMEM64"/>
</dbReference>
<comment type="similarity">
    <text evidence="3">Belongs to the TVP38/TMEM64 family.</text>
</comment>
<keyword evidence="8" id="KW-0333">Golgi apparatus</keyword>
<accession>A0A875SBZ2</accession>
<dbReference type="PANTHER" id="PTHR47549">
    <property type="entry name" value="GOLGI APPARATUS MEMBRANE PROTEIN TVP38-RELATED"/>
    <property type="match status" value="1"/>
</dbReference>
<feature type="domain" description="VTT" evidence="11">
    <location>
        <begin position="36"/>
        <end position="153"/>
    </location>
</feature>
<protein>
    <recommendedName>
        <fullName evidence="4">Golgi apparatus membrane protein TVP38</fullName>
    </recommendedName>
    <alternativeName>
        <fullName evidence="5">Golgi apparatus membrane protein tvp38</fullName>
    </alternativeName>
</protein>
<dbReference type="PANTHER" id="PTHR47549:SF1">
    <property type="entry name" value="GOLGI APPARATUS MEMBRANE PROTEIN TVP38"/>
    <property type="match status" value="1"/>
</dbReference>
<keyword evidence="6 10" id="KW-0812">Transmembrane</keyword>
<feature type="transmembrane region" description="Helical" evidence="10">
    <location>
        <begin position="20"/>
        <end position="46"/>
    </location>
</feature>
<evidence type="ECO:0000259" key="11">
    <source>
        <dbReference type="Pfam" id="PF09335"/>
    </source>
</evidence>
<dbReference type="InterPro" id="IPR032816">
    <property type="entry name" value="VTT_dom"/>
</dbReference>
<dbReference type="KEGG" id="bnn:FOA43_003752"/>
<sequence>MAEFSSTWNAWGWKGWMASFMMVVLISFPPLTGFNICSIFIGMVYGLKGWPLLASATVVGSACAFAPFKYVLRKRAIQLMNYSENLKLFMDVFNDEDSSYWENLLVLVLLRMSPLPYSLSNGAIAAIPGISVSNFALATAITTPKLLLQLLVGIQLKGLNDNKTTGLSKVLNFLGVILASGSFTAVTFIIFSKMKARIQKKNRIPDDSLDALVFESDSAVRMEL</sequence>
<evidence type="ECO:0000256" key="2">
    <source>
        <dbReference type="ARBA" id="ARBA00004653"/>
    </source>
</evidence>
<evidence type="ECO:0000313" key="12">
    <source>
        <dbReference type="EMBL" id="QPG76364.1"/>
    </source>
</evidence>
<keyword evidence="7 10" id="KW-1133">Transmembrane helix</keyword>
<evidence type="ECO:0000256" key="9">
    <source>
        <dbReference type="ARBA" id="ARBA00023136"/>
    </source>
</evidence>
<dbReference type="EMBL" id="CP064815">
    <property type="protein sequence ID" value="QPG76364.1"/>
    <property type="molecule type" value="Genomic_DNA"/>
</dbReference>
<evidence type="ECO:0000313" key="13">
    <source>
        <dbReference type="Proteomes" id="UP000662931"/>
    </source>
</evidence>
<dbReference type="GO" id="GO:0000022">
    <property type="term" value="P:mitotic spindle elongation"/>
    <property type="evidence" value="ECO:0007669"/>
    <property type="project" value="TreeGrafter"/>
</dbReference>
<dbReference type="RefSeq" id="XP_038779929.1">
    <property type="nucleotide sequence ID" value="XM_038924001.1"/>
</dbReference>
<evidence type="ECO:0000256" key="3">
    <source>
        <dbReference type="ARBA" id="ARBA00008640"/>
    </source>
</evidence>
<evidence type="ECO:0000256" key="7">
    <source>
        <dbReference type="ARBA" id="ARBA00022989"/>
    </source>
</evidence>
<dbReference type="GO" id="GO:0000139">
    <property type="term" value="C:Golgi membrane"/>
    <property type="evidence" value="ECO:0007669"/>
    <property type="project" value="UniProtKB-SubCell"/>
</dbReference>
<name>A0A875SBZ2_EENNA</name>
<feature type="transmembrane region" description="Helical" evidence="10">
    <location>
        <begin position="119"/>
        <end position="141"/>
    </location>
</feature>
<dbReference type="Pfam" id="PF09335">
    <property type="entry name" value="VTT_dom"/>
    <property type="match status" value="1"/>
</dbReference>